<gene>
    <name evidence="9" type="ORF">GCM10011511_33570</name>
</gene>
<evidence type="ECO:0000259" key="8">
    <source>
        <dbReference type="PROSITE" id="PS50928"/>
    </source>
</evidence>
<dbReference type="Gene3D" id="1.10.3720.10">
    <property type="entry name" value="MetI-like"/>
    <property type="match status" value="1"/>
</dbReference>
<evidence type="ECO:0000256" key="3">
    <source>
        <dbReference type="ARBA" id="ARBA00022475"/>
    </source>
</evidence>
<evidence type="ECO:0000256" key="7">
    <source>
        <dbReference type="RuleBase" id="RU363032"/>
    </source>
</evidence>
<evidence type="ECO:0000313" key="9">
    <source>
        <dbReference type="EMBL" id="GGB07368.1"/>
    </source>
</evidence>
<keyword evidence="5 7" id="KW-1133">Transmembrane helix</keyword>
<feature type="transmembrane region" description="Helical" evidence="7">
    <location>
        <begin position="20"/>
        <end position="37"/>
    </location>
</feature>
<feature type="transmembrane region" description="Helical" evidence="7">
    <location>
        <begin position="209"/>
        <end position="228"/>
    </location>
</feature>
<keyword evidence="6 7" id="KW-0472">Membrane</keyword>
<dbReference type="InterPro" id="IPR000515">
    <property type="entry name" value="MetI-like"/>
</dbReference>
<dbReference type="PROSITE" id="PS50928">
    <property type="entry name" value="ABC_TM1"/>
    <property type="match status" value="1"/>
</dbReference>
<dbReference type="PANTHER" id="PTHR30043">
    <property type="entry name" value="PHOSPHONATES TRANSPORT SYSTEM PERMEASE PROTEIN"/>
    <property type="match status" value="1"/>
</dbReference>
<name>A0A8J2UEN9_9BACT</name>
<feature type="domain" description="ABC transmembrane type-1" evidence="8">
    <location>
        <begin position="74"/>
        <end position="257"/>
    </location>
</feature>
<dbReference type="PANTHER" id="PTHR30043:SF1">
    <property type="entry name" value="ABC TRANSPORT SYSTEM PERMEASE PROTEIN P69"/>
    <property type="match status" value="1"/>
</dbReference>
<keyword evidence="2 7" id="KW-0813">Transport</keyword>
<dbReference type="GO" id="GO:0015416">
    <property type="term" value="F:ABC-type phosphonate transporter activity"/>
    <property type="evidence" value="ECO:0007669"/>
    <property type="project" value="InterPro"/>
</dbReference>
<dbReference type="RefSeq" id="WP_188933682.1">
    <property type="nucleotide sequence ID" value="NZ_BMJC01000003.1"/>
</dbReference>
<dbReference type="CDD" id="cd06261">
    <property type="entry name" value="TM_PBP2"/>
    <property type="match status" value="1"/>
</dbReference>
<evidence type="ECO:0000256" key="4">
    <source>
        <dbReference type="ARBA" id="ARBA00022692"/>
    </source>
</evidence>
<evidence type="ECO:0000256" key="2">
    <source>
        <dbReference type="ARBA" id="ARBA00022448"/>
    </source>
</evidence>
<dbReference type="AlphaFoldDB" id="A0A8J2UEN9"/>
<proteinExistence type="inferred from homology"/>
<dbReference type="SUPFAM" id="SSF161098">
    <property type="entry name" value="MetI-like"/>
    <property type="match status" value="1"/>
</dbReference>
<reference evidence="9" key="1">
    <citation type="journal article" date="2014" name="Int. J. Syst. Evol. Microbiol.">
        <title>Complete genome sequence of Corynebacterium casei LMG S-19264T (=DSM 44701T), isolated from a smear-ripened cheese.</title>
        <authorList>
            <consortium name="US DOE Joint Genome Institute (JGI-PGF)"/>
            <person name="Walter F."/>
            <person name="Albersmeier A."/>
            <person name="Kalinowski J."/>
            <person name="Ruckert C."/>
        </authorList>
    </citation>
    <scope>NUCLEOTIDE SEQUENCE</scope>
    <source>
        <strain evidence="9">CGMCC 1.15448</strain>
    </source>
</reference>
<evidence type="ECO:0000256" key="6">
    <source>
        <dbReference type="ARBA" id="ARBA00023136"/>
    </source>
</evidence>
<evidence type="ECO:0000313" key="10">
    <source>
        <dbReference type="Proteomes" id="UP000607559"/>
    </source>
</evidence>
<dbReference type="EMBL" id="BMJC01000003">
    <property type="protein sequence ID" value="GGB07368.1"/>
    <property type="molecule type" value="Genomic_DNA"/>
</dbReference>
<feature type="transmembrane region" description="Helical" evidence="7">
    <location>
        <begin position="184"/>
        <end position="203"/>
    </location>
</feature>
<protein>
    <recommendedName>
        <fullName evidence="8">ABC transmembrane type-1 domain-containing protein</fullName>
    </recommendedName>
</protein>
<comment type="subcellular location">
    <subcellularLocation>
        <location evidence="1 7">Cell membrane</location>
        <topology evidence="1 7">Multi-pass membrane protein</topology>
    </subcellularLocation>
</comment>
<keyword evidence="3" id="KW-1003">Cell membrane</keyword>
<dbReference type="InterPro" id="IPR035906">
    <property type="entry name" value="MetI-like_sf"/>
</dbReference>
<evidence type="ECO:0000256" key="1">
    <source>
        <dbReference type="ARBA" id="ARBA00004651"/>
    </source>
</evidence>
<feature type="transmembrane region" description="Helical" evidence="7">
    <location>
        <begin position="240"/>
        <end position="257"/>
    </location>
</feature>
<comment type="caution">
    <text evidence="9">The sequence shown here is derived from an EMBL/GenBank/DDBJ whole genome shotgun (WGS) entry which is preliminary data.</text>
</comment>
<sequence>MKDRSINVLSPAGYRQRATAFSAIAILLVAASLFMGFDPAMLFTEFHYVTDLFVSMSPPNLSLLWADKTIGMAVLETVSMAFLGTLIGGVLAMLLAFLAAENTMPSRPVRIGVRIFLSVDRVIPPLFIILIFVAAVGLGPFAGMLTLVVGTVGTFGQLFAEIIENTESAPADAIYSVGATRWQVIRYVILPQVLPSFIANFFYAFDLNIRVAIGLGIFGGGGIGFQLFQAMRVLHYRDALALILLTMLLILASEKLSDLLRSRLLSRGPLK</sequence>
<reference evidence="9" key="2">
    <citation type="submission" date="2020-09" db="EMBL/GenBank/DDBJ databases">
        <authorList>
            <person name="Sun Q."/>
            <person name="Zhou Y."/>
        </authorList>
    </citation>
    <scope>NUCLEOTIDE SEQUENCE</scope>
    <source>
        <strain evidence="9">CGMCC 1.15448</strain>
    </source>
</reference>
<organism evidence="9 10">
    <name type="scientific">Puia dinghuensis</name>
    <dbReference type="NCBI Taxonomy" id="1792502"/>
    <lineage>
        <taxon>Bacteria</taxon>
        <taxon>Pseudomonadati</taxon>
        <taxon>Bacteroidota</taxon>
        <taxon>Chitinophagia</taxon>
        <taxon>Chitinophagales</taxon>
        <taxon>Chitinophagaceae</taxon>
        <taxon>Puia</taxon>
    </lineage>
</organism>
<dbReference type="Pfam" id="PF00528">
    <property type="entry name" value="BPD_transp_1"/>
    <property type="match status" value="1"/>
</dbReference>
<accession>A0A8J2UEN9</accession>
<dbReference type="NCBIfam" id="TIGR01097">
    <property type="entry name" value="PhnE"/>
    <property type="match status" value="1"/>
</dbReference>
<keyword evidence="10" id="KW-1185">Reference proteome</keyword>
<comment type="similarity">
    <text evidence="7">Belongs to the binding-protein-dependent transport system permease family.</text>
</comment>
<evidence type="ECO:0000256" key="5">
    <source>
        <dbReference type="ARBA" id="ARBA00022989"/>
    </source>
</evidence>
<keyword evidence="4 7" id="KW-0812">Transmembrane</keyword>
<dbReference type="Proteomes" id="UP000607559">
    <property type="component" value="Unassembled WGS sequence"/>
</dbReference>
<dbReference type="InterPro" id="IPR005769">
    <property type="entry name" value="PhnE/PtxC"/>
</dbReference>
<feature type="transmembrane region" description="Helical" evidence="7">
    <location>
        <begin position="78"/>
        <end position="99"/>
    </location>
</feature>
<dbReference type="GO" id="GO:0005886">
    <property type="term" value="C:plasma membrane"/>
    <property type="evidence" value="ECO:0007669"/>
    <property type="project" value="UniProtKB-SubCell"/>
</dbReference>